<evidence type="ECO:0000313" key="2">
    <source>
        <dbReference type="Proteomes" id="UP000887222"/>
    </source>
</evidence>
<dbReference type="RefSeq" id="WP_220807275.1">
    <property type="nucleotide sequence ID" value="NZ_BPMK01000004.1"/>
</dbReference>
<keyword evidence="2" id="KW-1185">Reference proteome</keyword>
<dbReference type="Proteomes" id="UP000887222">
    <property type="component" value="Unassembled WGS sequence"/>
</dbReference>
<dbReference type="EMBL" id="BPMK01000004">
    <property type="protein sequence ID" value="GIZ51100.1"/>
    <property type="molecule type" value="Genomic_DNA"/>
</dbReference>
<comment type="caution">
    <text evidence="1">The sequence shown here is derived from an EMBL/GenBank/DDBJ whole genome shotgun (WGS) entry which is preliminary data.</text>
</comment>
<organism evidence="1 2">
    <name type="scientific">Noviherbaspirillum aridicola</name>
    <dbReference type="NCBI Taxonomy" id="2849687"/>
    <lineage>
        <taxon>Bacteria</taxon>
        <taxon>Pseudomonadati</taxon>
        <taxon>Pseudomonadota</taxon>
        <taxon>Betaproteobacteria</taxon>
        <taxon>Burkholderiales</taxon>
        <taxon>Oxalobacteraceae</taxon>
        <taxon>Noviherbaspirillum</taxon>
    </lineage>
</organism>
<gene>
    <name evidence="1" type="ORF">NCCP691_11140</name>
</gene>
<protein>
    <submittedName>
        <fullName evidence="1">Uncharacterized protein</fullName>
    </submittedName>
</protein>
<reference evidence="1 2" key="1">
    <citation type="journal article" date="2022" name="Int. J. Syst. Evol. Microbiol.">
        <title>Noviherbaspirillum aridicola sp. nov., isolated from an arid soil in Pakistan.</title>
        <authorList>
            <person name="Khan I.U."/>
            <person name="Saqib M."/>
            <person name="Amin A."/>
            <person name="Hussain F."/>
            <person name="Li L."/>
            <person name="Liu Y.H."/>
            <person name="Fang B.Z."/>
            <person name="Ahmed I."/>
            <person name="Li W.J."/>
        </authorList>
    </citation>
    <scope>NUCLEOTIDE SEQUENCE [LARGE SCALE GENOMIC DNA]</scope>
    <source>
        <strain evidence="1 2">NCCP-691</strain>
    </source>
</reference>
<sequence>MGRTGRRAQERKRKNTIVIGLLGCVVVAAGGAMAYVALTTSEGIDPVTLCPNTGPTSHTIVLVDKSDPMSFTQRKDFDVVYEEIIRKRVPKGGLLSVYALEEDFKDNADPVAERCNPGDGSDVDIKTGNPERARKIFKEKYLDPMVGVADDLTTDRRGKASPIFEMLQLVSIGFRKHDVRGERELIVFSDMLHNTPGFSMYKDKRLPKFSEFAESSYGARAMTDLQGAKVELQILMHTPQLQKKELAYFWEEYVYKAKGKVTAVNAIKG</sequence>
<name>A0ABQ4Q2R8_9BURK</name>
<evidence type="ECO:0000313" key="1">
    <source>
        <dbReference type="EMBL" id="GIZ51100.1"/>
    </source>
</evidence>
<accession>A0ABQ4Q2R8</accession>
<proteinExistence type="predicted"/>